<name>A0A1H7WRF6_OLID1</name>
<keyword evidence="1" id="KW-0732">Signal</keyword>
<dbReference type="RefSeq" id="WP_093329551.1">
    <property type="nucleotide sequence ID" value="NZ_FOAF01000009.1"/>
</dbReference>
<dbReference type="Proteomes" id="UP000199421">
    <property type="component" value="Unassembled WGS sequence"/>
</dbReference>
<proteinExistence type="predicted"/>
<feature type="signal peptide" evidence="1">
    <location>
        <begin position="1"/>
        <end position="22"/>
    </location>
</feature>
<organism evidence="2 3">
    <name type="scientific">Olivibacter domesticus</name>
    <name type="common">Pseudosphingobacterium domesticum</name>
    <dbReference type="NCBI Taxonomy" id="407022"/>
    <lineage>
        <taxon>Bacteria</taxon>
        <taxon>Pseudomonadati</taxon>
        <taxon>Bacteroidota</taxon>
        <taxon>Sphingobacteriia</taxon>
        <taxon>Sphingobacteriales</taxon>
        <taxon>Sphingobacteriaceae</taxon>
        <taxon>Olivibacter</taxon>
    </lineage>
</organism>
<gene>
    <name evidence="2" type="ORF">SAMN05661044_04629</name>
</gene>
<dbReference type="OrthoDB" id="713534at2"/>
<evidence type="ECO:0008006" key="4">
    <source>
        <dbReference type="Google" id="ProtNLM"/>
    </source>
</evidence>
<evidence type="ECO:0000313" key="3">
    <source>
        <dbReference type="Proteomes" id="UP000199421"/>
    </source>
</evidence>
<accession>A0A1H7WRF6</accession>
<dbReference type="AlphaFoldDB" id="A0A1H7WRF6"/>
<protein>
    <recommendedName>
        <fullName evidence="4">DUF4426 domain-containing protein</fullName>
    </recommendedName>
</protein>
<sequence>MKNLSFILACSLLFIGLSAGKAAQLAVSPPDSSAVVDDIQFNAIDYQLDATTNTAKATLTLLNKKEVPRELRLNVFGTQVVDSKRNSYYISTISMGRVLVRFEDKQNYLNYLLQPEQEVRLTITATGISADSNGVQLVKIVFEDSREEGRFIEAFVGDAPEKKASSL</sequence>
<evidence type="ECO:0000313" key="2">
    <source>
        <dbReference type="EMBL" id="SEM24031.1"/>
    </source>
</evidence>
<evidence type="ECO:0000256" key="1">
    <source>
        <dbReference type="SAM" id="SignalP"/>
    </source>
</evidence>
<feature type="chain" id="PRO_5011754793" description="DUF4426 domain-containing protein" evidence="1">
    <location>
        <begin position="23"/>
        <end position="167"/>
    </location>
</feature>
<dbReference type="EMBL" id="FOAF01000009">
    <property type="protein sequence ID" value="SEM24031.1"/>
    <property type="molecule type" value="Genomic_DNA"/>
</dbReference>
<keyword evidence="3" id="KW-1185">Reference proteome</keyword>
<reference evidence="3" key="1">
    <citation type="submission" date="2016-10" db="EMBL/GenBank/DDBJ databases">
        <authorList>
            <person name="Varghese N."/>
            <person name="Submissions S."/>
        </authorList>
    </citation>
    <scope>NUCLEOTIDE SEQUENCE [LARGE SCALE GENOMIC DNA]</scope>
    <source>
        <strain evidence="3">DSM 18733</strain>
    </source>
</reference>